<feature type="compositionally biased region" description="Basic residues" evidence="4">
    <location>
        <begin position="818"/>
        <end position="827"/>
    </location>
</feature>
<evidence type="ECO:0000313" key="6">
    <source>
        <dbReference type="EMBL" id="CAF0897699.1"/>
    </source>
</evidence>
<dbReference type="GO" id="GO:0008270">
    <property type="term" value="F:zinc ion binding"/>
    <property type="evidence" value="ECO:0007669"/>
    <property type="project" value="InterPro"/>
</dbReference>
<evidence type="ECO:0000256" key="3">
    <source>
        <dbReference type="PROSITE-ProRule" id="PRU01379"/>
    </source>
</evidence>
<feature type="domain" description="Peptidase M14" evidence="5">
    <location>
        <begin position="446"/>
        <end position="718"/>
    </location>
</feature>
<evidence type="ECO:0000259" key="5">
    <source>
        <dbReference type="PROSITE" id="PS52035"/>
    </source>
</evidence>
<name>A0A813ZGQ0_ADIRI</name>
<sequence length="1113" mass="129457">MDVSMLKLPPIIPSTNNDRSLSVKIDPTAYEQWRTSIHRELEEDLQRQVRELIEESERQERLVKLQKHHRRHSSMMNTGQCPPLKQEASVDTWSEIDRRNARVLHPLYSKYTSTAPKRFASYYHQFDKDSNKSFYFDSYHSYHCQRRSSQPTDDQDFMTPTAYLNKYMNKPLTIPPINNDATLLFGNSIIKSNKADVLSTFERNALSGDNTHVYVDKNGVVITEDGPFWPETYRILHPTPKLLSRDLKQESFYLSSSVSNLINQQTYDNQPAIHKYTEPFKHPVTVYDMEKTAKIQHIKPTENEQMCPPLIFEARFESGNLRQAKRVGQFEYELILRTDLYTRRHTQWYYFRVQNMIANITYRLRIINLMKKSSLYNEGMQILLYSGVDARRESRGWQRIGHHINYSEYKQRSYNSLLDRDINYFELDFQLEFAHSGDTCYIAHCFPYTYSDLKDDLEYLSRTRPCDVFRQEVLCESQAGNSCFMVTVTDESVPINKKKFVFISARIHPGETNSSFMMRGVLEYITSNDKIAQKLRSQIVFKIIPMLNPDGVIVGNYRCSLTGKDKNRNFRHPRKQTFPIIYHMKELIRRLQNEQREILAFCDLHGHSRKLNVFAYGCDGCDGPEPNMKDFLEARVLPFIMSRTAPDMFAFDHCKFHIHRCKESTGRVVMWKEMLIKNSFTLEASFAGTGIVERPSHFNMKDYEKFGQAICHSLRQYLDVVSDSSRLDSIFMDITKSIVGTLDKENIPIELSVPSDSEEKQVVIPKPVIKSVSNCLEILAKCHKTIKARDDSSSSDSDSDPEGGEIPEISHPKIVNTPKKKQKKRRSEKTIEDRIEKLNRKRQAKENVDKSRPIRVPHTFASEIDINPQFKQILPIYQMEKATRPLPERGTLFTSKYANRNGYGLPIFTTERAFERKHQKMVNSGLLDPNGDRQTTDEHDTDPEQETYFTITRTSRCDQVVLLDSTLKIQRATSLASLPEKQLRKFSSENVIRSAVIPPAIAETTPIQKQSKRSNSHSKQIELTDPPFDATSARSSPKHETLPPRTKMPQINSNNNRYRRSFAQKPLNPIDSKYKYRSIDSNQENNNLVESIEPVNQRLKRQFNGSLEKPRRM</sequence>
<dbReference type="Pfam" id="PF00246">
    <property type="entry name" value="Peptidase_M14"/>
    <property type="match status" value="1"/>
</dbReference>
<accession>A0A813ZGQ0</accession>
<dbReference type="EMBL" id="CAJNOJ010000032">
    <property type="protein sequence ID" value="CAF0897699.1"/>
    <property type="molecule type" value="Genomic_DNA"/>
</dbReference>
<feature type="region of interest" description="Disordered" evidence="4">
    <location>
        <begin position="787"/>
        <end position="830"/>
    </location>
</feature>
<dbReference type="PANTHER" id="PTHR12756">
    <property type="entry name" value="CYTOSOLIC CARBOXYPEPTIDASE"/>
    <property type="match status" value="1"/>
</dbReference>
<evidence type="ECO:0000256" key="4">
    <source>
        <dbReference type="SAM" id="MobiDB-lite"/>
    </source>
</evidence>
<dbReference type="InterPro" id="IPR000834">
    <property type="entry name" value="Peptidase_M14"/>
</dbReference>
<dbReference type="Gene3D" id="2.60.40.3120">
    <property type="match status" value="1"/>
</dbReference>
<feature type="region of interest" description="Disordered" evidence="4">
    <location>
        <begin position="1003"/>
        <end position="1071"/>
    </location>
</feature>
<dbReference type="InterPro" id="IPR040626">
    <property type="entry name" value="Pepdidase_M14_N"/>
</dbReference>
<dbReference type="Gene3D" id="3.40.630.10">
    <property type="entry name" value="Zn peptidases"/>
    <property type="match status" value="1"/>
</dbReference>
<dbReference type="GO" id="GO:0006508">
    <property type="term" value="P:proteolysis"/>
    <property type="evidence" value="ECO:0007669"/>
    <property type="project" value="InterPro"/>
</dbReference>
<evidence type="ECO:0000313" key="7">
    <source>
        <dbReference type="Proteomes" id="UP000663852"/>
    </source>
</evidence>
<dbReference type="Proteomes" id="UP000663852">
    <property type="component" value="Unassembled WGS sequence"/>
</dbReference>
<dbReference type="SUPFAM" id="SSF53187">
    <property type="entry name" value="Zn-dependent exopeptidases"/>
    <property type="match status" value="1"/>
</dbReference>
<evidence type="ECO:0000256" key="2">
    <source>
        <dbReference type="ARBA" id="ARBA00005988"/>
    </source>
</evidence>
<comment type="caution">
    <text evidence="6">The sequence shown here is derived from an EMBL/GenBank/DDBJ whole genome shotgun (WGS) entry which is preliminary data.</text>
</comment>
<protein>
    <recommendedName>
        <fullName evidence="5">Peptidase M14 domain-containing protein</fullName>
    </recommendedName>
</protein>
<reference evidence="6" key="1">
    <citation type="submission" date="2021-02" db="EMBL/GenBank/DDBJ databases">
        <authorList>
            <person name="Nowell W R."/>
        </authorList>
    </citation>
    <scope>NUCLEOTIDE SEQUENCE</scope>
</reference>
<dbReference type="InterPro" id="IPR050821">
    <property type="entry name" value="Cytosolic_carboxypeptidase"/>
</dbReference>
<evidence type="ECO:0000256" key="1">
    <source>
        <dbReference type="ARBA" id="ARBA00001947"/>
    </source>
</evidence>
<dbReference type="GO" id="GO:0004181">
    <property type="term" value="F:metallocarboxypeptidase activity"/>
    <property type="evidence" value="ECO:0007669"/>
    <property type="project" value="InterPro"/>
</dbReference>
<dbReference type="OrthoDB" id="10253041at2759"/>
<comment type="cofactor">
    <cofactor evidence="1">
        <name>Zn(2+)</name>
        <dbReference type="ChEBI" id="CHEBI:29105"/>
    </cofactor>
</comment>
<dbReference type="PANTHER" id="PTHR12756:SF4">
    <property type="entry name" value="PEPTIDASE M14 CARBOXYPEPTIDASE A DOMAIN-CONTAINING PROTEIN"/>
    <property type="match status" value="1"/>
</dbReference>
<feature type="region of interest" description="Disordered" evidence="4">
    <location>
        <begin position="923"/>
        <end position="942"/>
    </location>
</feature>
<proteinExistence type="inferred from homology"/>
<organism evidence="6 7">
    <name type="scientific">Adineta ricciae</name>
    <name type="common">Rotifer</name>
    <dbReference type="NCBI Taxonomy" id="249248"/>
    <lineage>
        <taxon>Eukaryota</taxon>
        <taxon>Metazoa</taxon>
        <taxon>Spiralia</taxon>
        <taxon>Gnathifera</taxon>
        <taxon>Rotifera</taxon>
        <taxon>Eurotatoria</taxon>
        <taxon>Bdelloidea</taxon>
        <taxon>Adinetida</taxon>
        <taxon>Adinetidae</taxon>
        <taxon>Adineta</taxon>
    </lineage>
</organism>
<feature type="region of interest" description="Disordered" evidence="4">
    <location>
        <begin position="67"/>
        <end position="86"/>
    </location>
</feature>
<gene>
    <name evidence="6" type="ORF">EDS130_LOCUS9619</name>
</gene>
<dbReference type="PROSITE" id="PS52035">
    <property type="entry name" value="PEPTIDASE_M14"/>
    <property type="match status" value="1"/>
</dbReference>
<comment type="similarity">
    <text evidence="2 3">Belongs to the peptidase M14 family.</text>
</comment>
<dbReference type="AlphaFoldDB" id="A0A813ZGQ0"/>
<dbReference type="Pfam" id="PF18027">
    <property type="entry name" value="Pepdidase_M14_N"/>
    <property type="match status" value="1"/>
</dbReference>
<feature type="active site" description="Proton donor/acceptor" evidence="3">
    <location>
        <position position="683"/>
    </location>
</feature>